<dbReference type="InterPro" id="IPR043502">
    <property type="entry name" value="DNA/RNA_pol_sf"/>
</dbReference>
<evidence type="ECO:0000313" key="9">
    <source>
        <dbReference type="Ensembl" id="ENSAPEP00000029667.1"/>
    </source>
</evidence>
<dbReference type="OMA" id="RWNDISA"/>
<dbReference type="PANTHER" id="PTHR23095:SF17">
    <property type="entry name" value="PARANEOPLASTIC ANTIGEN MA1"/>
    <property type="match status" value="1"/>
</dbReference>
<dbReference type="GO" id="GO:0003964">
    <property type="term" value="F:RNA-directed DNA polymerase activity"/>
    <property type="evidence" value="ECO:0007669"/>
    <property type="project" value="UniProtKB-KW"/>
</dbReference>
<keyword evidence="10" id="KW-1185">Reference proteome</keyword>
<evidence type="ECO:0000256" key="5">
    <source>
        <dbReference type="ARBA" id="ARBA00022801"/>
    </source>
</evidence>
<accession>A0A3P8U305</accession>
<dbReference type="PANTHER" id="PTHR23095">
    <property type="entry name" value="PARANEOPLASTIC ANTIGEN"/>
    <property type="match status" value="1"/>
</dbReference>
<dbReference type="InterPro" id="IPR048270">
    <property type="entry name" value="PNMA_C"/>
</dbReference>
<evidence type="ECO:0000256" key="7">
    <source>
        <dbReference type="PROSITE-ProRule" id="PRU00047"/>
    </source>
</evidence>
<dbReference type="CDD" id="cd09274">
    <property type="entry name" value="RNase_HI_RT_Ty3"/>
    <property type="match status" value="1"/>
</dbReference>
<dbReference type="InterPro" id="IPR036875">
    <property type="entry name" value="Znf_CCHC_sf"/>
</dbReference>
<evidence type="ECO:0000313" key="10">
    <source>
        <dbReference type="Proteomes" id="UP000265080"/>
    </source>
</evidence>
<proteinExistence type="predicted"/>
<dbReference type="Pfam" id="PF14893">
    <property type="entry name" value="PNMA"/>
    <property type="match status" value="1"/>
</dbReference>
<dbReference type="STRING" id="161767.ENSAPEP00000029667"/>
<keyword evidence="4" id="KW-0255">Endonuclease</keyword>
<dbReference type="Pfam" id="PF17917">
    <property type="entry name" value="RT_RNaseH"/>
    <property type="match status" value="1"/>
</dbReference>
<keyword evidence="1" id="KW-0808">Transferase</keyword>
<keyword evidence="7" id="KW-0863">Zinc-finger</keyword>
<dbReference type="Gene3D" id="4.10.60.10">
    <property type="entry name" value="Zinc finger, CCHC-type"/>
    <property type="match status" value="1"/>
</dbReference>
<dbReference type="GO" id="GO:0003676">
    <property type="term" value="F:nucleic acid binding"/>
    <property type="evidence" value="ECO:0007669"/>
    <property type="project" value="InterPro"/>
</dbReference>
<evidence type="ECO:0000256" key="6">
    <source>
        <dbReference type="ARBA" id="ARBA00022918"/>
    </source>
</evidence>
<dbReference type="Gene3D" id="3.10.20.370">
    <property type="match status" value="1"/>
</dbReference>
<feature type="domain" description="CCHC-type" evidence="8">
    <location>
        <begin position="410"/>
        <end position="423"/>
    </location>
</feature>
<dbReference type="AlphaFoldDB" id="A0A3P8U305"/>
<evidence type="ECO:0000256" key="3">
    <source>
        <dbReference type="ARBA" id="ARBA00022722"/>
    </source>
</evidence>
<dbReference type="SUPFAM" id="SSF56672">
    <property type="entry name" value="DNA/RNA polymerases"/>
    <property type="match status" value="1"/>
</dbReference>
<reference evidence="9" key="3">
    <citation type="submission" date="2025-09" db="UniProtKB">
        <authorList>
            <consortium name="Ensembl"/>
        </authorList>
    </citation>
    <scope>IDENTIFICATION</scope>
</reference>
<dbReference type="InterPro" id="IPR001878">
    <property type="entry name" value="Znf_CCHC"/>
</dbReference>
<evidence type="ECO:0000256" key="4">
    <source>
        <dbReference type="ARBA" id="ARBA00022759"/>
    </source>
</evidence>
<keyword evidence="3" id="KW-0540">Nuclease</keyword>
<dbReference type="InterPro" id="IPR026523">
    <property type="entry name" value="PNMA"/>
</dbReference>
<reference evidence="9" key="2">
    <citation type="submission" date="2025-08" db="UniProtKB">
        <authorList>
            <consortium name="Ensembl"/>
        </authorList>
    </citation>
    <scope>IDENTIFICATION</scope>
</reference>
<dbReference type="PROSITE" id="PS50158">
    <property type="entry name" value="ZF_CCHC"/>
    <property type="match status" value="1"/>
</dbReference>
<name>A0A3P8U305_AMPPE</name>
<dbReference type="GO" id="GO:0004519">
    <property type="term" value="F:endonuclease activity"/>
    <property type="evidence" value="ECO:0007669"/>
    <property type="project" value="UniProtKB-KW"/>
</dbReference>
<protein>
    <recommendedName>
        <fullName evidence="8">CCHC-type domain-containing protein</fullName>
    </recommendedName>
</protein>
<dbReference type="SUPFAM" id="SSF57756">
    <property type="entry name" value="Retrovirus zinc finger-like domains"/>
    <property type="match status" value="1"/>
</dbReference>
<dbReference type="Proteomes" id="UP000265080">
    <property type="component" value="Chromosome 6"/>
</dbReference>
<dbReference type="GeneTree" id="ENSGT01030000234522"/>
<dbReference type="InterPro" id="IPR041373">
    <property type="entry name" value="RT_RNaseH"/>
</dbReference>
<dbReference type="Ensembl" id="ENSAPET00000030462.1">
    <property type="protein sequence ID" value="ENSAPEP00000029667.1"/>
    <property type="gene ID" value="ENSAPEG00000021094.1"/>
</dbReference>
<dbReference type="Pfam" id="PF00098">
    <property type="entry name" value="zf-CCHC"/>
    <property type="match status" value="1"/>
</dbReference>
<dbReference type="FunFam" id="3.10.20.370:FF:000001">
    <property type="entry name" value="Retrovirus-related Pol polyprotein from transposon 17.6-like protein"/>
    <property type="match status" value="1"/>
</dbReference>
<keyword evidence="6" id="KW-0695">RNA-directed DNA polymerase</keyword>
<sequence length="693" mass="77970">MDAVEIEAWCKRKQLAFENALVLSNITSDVTDDILLRALSQVKTFGKSKIIDRCLDTASKTQFVLIWTSTDLTKQNLPDCVGLPGETGPWPVHVLPVSRREEEFKDKLLSFLKQEGKTVADVWGFLEPSSLDVNTALINALSSLVDKCNIAPVDTHSYRKLRMFSGAEPTPSGEEEYDAWAEQTMHLLEEWQCGDTVKKQRIVESLKGPAADIVRFLRTQNPAATSYDYMQALEVAFGTTESASDLLVRFRHTFQNDGEKLSSYLLRLDKLLHCVFRKGGVKISEMDQLRIDQIVKGALPSDMIALRIRMTHKLRAPPTFSELLKEVREEEDVLQSRNDVKSTVVNSEVEQLRKDISVMKAEMVNLKAATVRTQLDTHKPQAEIPAKEKFRRSDQSQRSCLDEDKPGIFCYKCGEDGHFKRDCDGEENLKRVNNRLIKLTKKAGNYQGLGGVLYQDQGQGLRPVALVSCSLTPSERHYPAHKLEFLALKWAVVDKLHDYLYGVRFEVRTDNNPMTSVLTSAKLDATGHRWLAALSTYDFSLKYRSGVQNIDADALSRCPHPTQTSEQRWNDISAAGMRAMCQSCAVSKQRNPCPTRASDHLVLSAHALPQAFCNLSTLSTNGMTVLSQKELSVAQQEDSAIGEIWSAFQHGNMSQVDLTKHRTCPLLLREWGHFKLQQGVLYRVTSPPGKSHR</sequence>
<dbReference type="GO" id="GO:0016787">
    <property type="term" value="F:hydrolase activity"/>
    <property type="evidence" value="ECO:0007669"/>
    <property type="project" value="UniProtKB-KW"/>
</dbReference>
<keyword evidence="5" id="KW-0378">Hydrolase</keyword>
<reference evidence="9 10" key="1">
    <citation type="submission" date="2018-03" db="EMBL/GenBank/DDBJ databases">
        <title>Finding Nemo's genes: A chromosome-scale reference assembly of the genome of the orange clownfish Amphiprion percula.</title>
        <authorList>
            <person name="Lehmann R."/>
        </authorList>
    </citation>
    <scope>NUCLEOTIDE SEQUENCE</scope>
</reference>
<evidence type="ECO:0000259" key="8">
    <source>
        <dbReference type="PROSITE" id="PS50158"/>
    </source>
</evidence>
<organism evidence="9 10">
    <name type="scientific">Amphiprion percula</name>
    <name type="common">Orange clownfish</name>
    <name type="synonym">Lutjanus percula</name>
    <dbReference type="NCBI Taxonomy" id="161767"/>
    <lineage>
        <taxon>Eukaryota</taxon>
        <taxon>Metazoa</taxon>
        <taxon>Chordata</taxon>
        <taxon>Craniata</taxon>
        <taxon>Vertebrata</taxon>
        <taxon>Euteleostomi</taxon>
        <taxon>Actinopterygii</taxon>
        <taxon>Neopterygii</taxon>
        <taxon>Teleostei</taxon>
        <taxon>Neoteleostei</taxon>
        <taxon>Acanthomorphata</taxon>
        <taxon>Ovalentaria</taxon>
        <taxon>Pomacentridae</taxon>
        <taxon>Amphiprion</taxon>
    </lineage>
</organism>
<evidence type="ECO:0000256" key="1">
    <source>
        <dbReference type="ARBA" id="ARBA00022679"/>
    </source>
</evidence>
<keyword evidence="2" id="KW-0548">Nucleotidyltransferase</keyword>
<dbReference type="SMART" id="SM00343">
    <property type="entry name" value="ZnF_C2HC"/>
    <property type="match status" value="1"/>
</dbReference>
<evidence type="ECO:0000256" key="2">
    <source>
        <dbReference type="ARBA" id="ARBA00022695"/>
    </source>
</evidence>
<keyword evidence="7" id="KW-0479">Metal-binding</keyword>
<dbReference type="GO" id="GO:0008270">
    <property type="term" value="F:zinc ion binding"/>
    <property type="evidence" value="ECO:0007669"/>
    <property type="project" value="UniProtKB-KW"/>
</dbReference>
<keyword evidence="7" id="KW-0862">Zinc</keyword>